<sequence length="102" mass="11080">MRLPPVVIAAFYRMRFNIPAGFSRKFSSNGMQSNRFIRSALKALIYPAKSGTEPGIRGFNTQEETSATGLNGYMADRVPAHLDFTPANANIDAGTWVAVSAP</sequence>
<dbReference type="RefSeq" id="WP_339561757.1">
    <property type="nucleotide sequence ID" value="NZ_JBBGZH010000002.1"/>
</dbReference>
<dbReference type="Proteomes" id="UP001375812">
    <property type="component" value="Unassembled WGS sequence"/>
</dbReference>
<proteinExistence type="predicted"/>
<evidence type="ECO:0000313" key="1">
    <source>
        <dbReference type="EMBL" id="MEJ5022672.1"/>
    </source>
</evidence>
<protein>
    <submittedName>
        <fullName evidence="1">Uncharacterized protein</fullName>
    </submittedName>
</protein>
<accession>A0ABU8PK81</accession>
<dbReference type="EMBL" id="JBBGZH010000002">
    <property type="protein sequence ID" value="MEJ5022672.1"/>
    <property type="molecule type" value="Genomic_DNA"/>
</dbReference>
<reference evidence="1 2" key="1">
    <citation type="submission" date="2023-12" db="EMBL/GenBank/DDBJ databases">
        <title>Gut-associated functions are favored during microbiome assembly across C. elegans life.</title>
        <authorList>
            <person name="Zimmermann J."/>
        </authorList>
    </citation>
    <scope>NUCLEOTIDE SEQUENCE [LARGE SCALE GENOMIC DNA]</scope>
    <source>
        <strain evidence="1 2">MYb71</strain>
    </source>
</reference>
<organism evidence="1 2">
    <name type="scientific">Ochrobactrum vermis</name>
    <dbReference type="NCBI Taxonomy" id="1827297"/>
    <lineage>
        <taxon>Bacteria</taxon>
        <taxon>Pseudomonadati</taxon>
        <taxon>Pseudomonadota</taxon>
        <taxon>Alphaproteobacteria</taxon>
        <taxon>Hyphomicrobiales</taxon>
        <taxon>Brucellaceae</taxon>
        <taxon>Brucella/Ochrobactrum group</taxon>
        <taxon>Ochrobactrum</taxon>
    </lineage>
</organism>
<comment type="caution">
    <text evidence="1">The sequence shown here is derived from an EMBL/GenBank/DDBJ whole genome shotgun (WGS) entry which is preliminary data.</text>
</comment>
<keyword evidence="2" id="KW-1185">Reference proteome</keyword>
<evidence type="ECO:0000313" key="2">
    <source>
        <dbReference type="Proteomes" id="UP001375812"/>
    </source>
</evidence>
<gene>
    <name evidence="1" type="ORF">WH297_23445</name>
</gene>
<name>A0ABU8PK81_9HYPH</name>